<dbReference type="NCBIfam" id="NF033393">
    <property type="entry name" value="TRP47_fam_Nterm"/>
    <property type="match status" value="1"/>
</dbReference>
<dbReference type="PATRIC" id="fig|1359167.3.peg.617"/>
<gene>
    <name evidence="2" type="ORF">EMUCRT_0637</name>
</gene>
<evidence type="ECO:0000313" key="3">
    <source>
        <dbReference type="Proteomes" id="UP000033546"/>
    </source>
</evidence>
<sequence length="252" mass="27695">MLHLTTEINNIDFSNNLQIDNGDRFVVTSNDMQLDIGQEAGHGYHILFRNNGHVISDFHGVQAENFIFDVKNHNLRASFLVDLMASFEELDQTKHPDFLINMHTASDCVSGHDSDCVLNGLHSHATHAGGEVGPLPAGIKSAIDQITSSDESITVQPSVSEEPAILPTVTDNASDNSMVSENVNVPDSAIFVPSADNVSEGTEDSDNTQVSSETQPRSRFLELRDKIRDLDPESFAREEQVAAQFGGKYFYF</sequence>
<reference evidence="2 3" key="1">
    <citation type="submission" date="2015-02" db="EMBL/GenBank/DDBJ databases">
        <title>Genome Sequencing of Rickettsiales.</title>
        <authorList>
            <person name="Daugherty S.C."/>
            <person name="Su Q."/>
            <person name="Abolude K."/>
            <person name="Beier-Sexton M."/>
            <person name="Carlyon J.A."/>
            <person name="Carter R."/>
            <person name="Day N.P."/>
            <person name="Dumler S.J."/>
            <person name="Dyachenko V."/>
            <person name="Godinez A."/>
            <person name="Kurtti T.J."/>
            <person name="Lichay M."/>
            <person name="Mullins K.E."/>
            <person name="Ott S."/>
            <person name="Pappas-Brown V."/>
            <person name="Paris D.H."/>
            <person name="Patel P."/>
            <person name="Richards A.L."/>
            <person name="Sadzewicz L."/>
            <person name="Sears K."/>
            <person name="Seidman D."/>
            <person name="Sengamalay N."/>
            <person name="Stenos J."/>
            <person name="Tallon L.J."/>
            <person name="Vincent G."/>
            <person name="Fraser C.M."/>
            <person name="Munderloh U."/>
            <person name="Dunning-Hotopp J.C."/>
        </authorList>
    </citation>
    <scope>NUCLEOTIDE SEQUENCE [LARGE SCALE GENOMIC DNA]</scope>
    <source>
        <strain evidence="2 3">EmCRT</strain>
    </source>
</reference>
<organism evidence="2 3">
    <name type="scientific">Ehrlichia cf. muris str. EmCRT</name>
    <dbReference type="NCBI Taxonomy" id="1359167"/>
    <lineage>
        <taxon>Bacteria</taxon>
        <taxon>Pseudomonadati</taxon>
        <taxon>Pseudomonadota</taxon>
        <taxon>Alphaproteobacteria</taxon>
        <taxon>Rickettsiales</taxon>
        <taxon>Anaplasmataceae</taxon>
        <taxon>Ehrlichia</taxon>
    </lineage>
</organism>
<dbReference type="Proteomes" id="UP000033546">
    <property type="component" value="Unassembled WGS sequence"/>
</dbReference>
<dbReference type="AlphaFoldDB" id="A0A0F3ND68"/>
<dbReference type="RefSeq" id="WP_052692808.1">
    <property type="nucleotide sequence ID" value="NZ_LANU01000002.1"/>
</dbReference>
<name>A0A0F3ND68_9RICK</name>
<proteinExistence type="predicted"/>
<feature type="region of interest" description="Disordered" evidence="1">
    <location>
        <begin position="196"/>
        <end position="217"/>
    </location>
</feature>
<evidence type="ECO:0000256" key="1">
    <source>
        <dbReference type="SAM" id="MobiDB-lite"/>
    </source>
</evidence>
<protein>
    <submittedName>
        <fullName evidence="2">Putative immunodominant surface protein gp47</fullName>
    </submittedName>
</protein>
<feature type="compositionally biased region" description="Polar residues" evidence="1">
    <location>
        <begin position="207"/>
        <end position="217"/>
    </location>
</feature>
<comment type="caution">
    <text evidence="2">The sequence shown here is derived from an EMBL/GenBank/DDBJ whole genome shotgun (WGS) entry which is preliminary data.</text>
</comment>
<accession>A0A0F3ND68</accession>
<evidence type="ECO:0000313" key="2">
    <source>
        <dbReference type="EMBL" id="KJV65686.1"/>
    </source>
</evidence>
<dbReference type="EMBL" id="LANU01000002">
    <property type="protein sequence ID" value="KJV65686.1"/>
    <property type="molecule type" value="Genomic_DNA"/>
</dbReference>